<dbReference type="Gene3D" id="3.10.105.10">
    <property type="entry name" value="Dipeptide-binding Protein, Domain 3"/>
    <property type="match status" value="1"/>
</dbReference>
<dbReference type="AlphaFoldDB" id="A0A2S4MDQ2"/>
<name>A0A2S4MDQ2_9BURK</name>
<evidence type="ECO:0000313" key="7">
    <source>
        <dbReference type="EMBL" id="POR52890.1"/>
    </source>
</evidence>
<evidence type="ECO:0000256" key="4">
    <source>
        <dbReference type="ARBA" id="ARBA00022729"/>
    </source>
</evidence>
<evidence type="ECO:0000313" key="8">
    <source>
        <dbReference type="Proteomes" id="UP000237381"/>
    </source>
</evidence>
<comment type="subcellular location">
    <subcellularLocation>
        <location evidence="1">Cell envelope</location>
    </subcellularLocation>
</comment>
<dbReference type="PANTHER" id="PTHR30290:SF10">
    <property type="entry name" value="PERIPLASMIC OLIGOPEPTIDE-BINDING PROTEIN-RELATED"/>
    <property type="match status" value="1"/>
</dbReference>
<dbReference type="SUPFAM" id="SSF53850">
    <property type="entry name" value="Periplasmic binding protein-like II"/>
    <property type="match status" value="1"/>
</dbReference>
<dbReference type="InterPro" id="IPR039424">
    <property type="entry name" value="SBP_5"/>
</dbReference>
<dbReference type="GO" id="GO:1904680">
    <property type="term" value="F:peptide transmembrane transporter activity"/>
    <property type="evidence" value="ECO:0007669"/>
    <property type="project" value="TreeGrafter"/>
</dbReference>
<reference evidence="7 8" key="1">
    <citation type="submission" date="2018-01" db="EMBL/GenBank/DDBJ databases">
        <title>Genomic Encyclopedia of Type Strains, Phase III (KMG-III): the genomes of soil and plant-associated and newly described type strains.</title>
        <authorList>
            <person name="Whitman W."/>
        </authorList>
    </citation>
    <scope>NUCLEOTIDE SEQUENCE [LARGE SCALE GENOMIC DNA]</scope>
    <source>
        <strain evidence="7 8">JCM 18070</strain>
    </source>
</reference>
<dbReference type="GO" id="GO:0043190">
    <property type="term" value="C:ATP-binding cassette (ABC) transporter complex"/>
    <property type="evidence" value="ECO:0007669"/>
    <property type="project" value="InterPro"/>
</dbReference>
<dbReference type="CDD" id="cd08504">
    <property type="entry name" value="PBP2_OppA"/>
    <property type="match status" value="1"/>
</dbReference>
<dbReference type="InterPro" id="IPR000914">
    <property type="entry name" value="SBP_5_dom"/>
</dbReference>
<evidence type="ECO:0000259" key="6">
    <source>
        <dbReference type="Pfam" id="PF00496"/>
    </source>
</evidence>
<feature type="signal peptide" evidence="5">
    <location>
        <begin position="1"/>
        <end position="31"/>
    </location>
</feature>
<gene>
    <name evidence="7" type="ORF">B0G62_104187</name>
</gene>
<accession>A0A2S4MDQ2</accession>
<dbReference type="EMBL" id="PQGA01000004">
    <property type="protein sequence ID" value="POR52890.1"/>
    <property type="molecule type" value="Genomic_DNA"/>
</dbReference>
<dbReference type="PIRSF" id="PIRSF002741">
    <property type="entry name" value="MppA"/>
    <property type="match status" value="1"/>
</dbReference>
<dbReference type="Gene3D" id="3.40.190.10">
    <property type="entry name" value="Periplasmic binding protein-like II"/>
    <property type="match status" value="1"/>
</dbReference>
<dbReference type="GO" id="GO:0030288">
    <property type="term" value="C:outer membrane-bounded periplasmic space"/>
    <property type="evidence" value="ECO:0007669"/>
    <property type="project" value="TreeGrafter"/>
</dbReference>
<dbReference type="InterPro" id="IPR030678">
    <property type="entry name" value="Peptide/Ni-bd"/>
</dbReference>
<feature type="chain" id="PRO_5015732850" evidence="5">
    <location>
        <begin position="32"/>
        <end position="545"/>
    </location>
</feature>
<dbReference type="PANTHER" id="PTHR30290">
    <property type="entry name" value="PERIPLASMIC BINDING COMPONENT OF ABC TRANSPORTER"/>
    <property type="match status" value="1"/>
</dbReference>
<evidence type="ECO:0000256" key="3">
    <source>
        <dbReference type="ARBA" id="ARBA00022448"/>
    </source>
</evidence>
<keyword evidence="3" id="KW-0813">Transport</keyword>
<organism evidence="7 8">
    <name type="scientific">Paraburkholderia eburnea</name>
    <dbReference type="NCBI Taxonomy" id="1189126"/>
    <lineage>
        <taxon>Bacteria</taxon>
        <taxon>Pseudomonadati</taxon>
        <taxon>Pseudomonadota</taxon>
        <taxon>Betaproteobacteria</taxon>
        <taxon>Burkholderiales</taxon>
        <taxon>Burkholderiaceae</taxon>
        <taxon>Paraburkholderia</taxon>
    </lineage>
</organism>
<sequence>MKNMLKRKTTRLMESAGFALCVAMHTASSQAVTIPAGTALAAKQEITRQLLAEIESLDPAHIESTNANLVGLDVFEGLTRVDAAGNVVPGVAASWKRTAPDTWVFALRHDAKWSDGHPVTAADFVYAWQRVADPRTASPYTVTVEFVKNAKAVIAGKQPVSSLGVRAIDPYTLEVKTEAPTPFFTELATNSSLAPVDRATVTKYGASWTRPGNLVGNGPYVLADWRPNDRIVLVRNPHYWNNAHVAITRVTWMPVESDETAMRMFQSGQIDMTYQVPSGQYPQLVKTFGGELKPGLQIGTYYYALNNTDPALRDARVRQALSMVLDRDLLTAKITQSGERPAYGLIVDGTKGAQPFTPEWAAWPMAKRVEAARGLLKAAGYSDAKPLTFTMTYNTNELHKKVALFASSEWRTKLGVNAKMENLEFKVLLKQRHDGAYQIARDGWYADYNDAMSYFALIQCGSPQNDQRSCNPKVDDQVAEANLQPDDAKRREMLTQAFALAMRDYPLLPLYQYSNARLVKSYVGGYSLANNIDQRASQDMYILKH</sequence>
<proteinExistence type="inferred from homology"/>
<keyword evidence="4 5" id="KW-0732">Signal</keyword>
<dbReference type="Proteomes" id="UP000237381">
    <property type="component" value="Unassembled WGS sequence"/>
</dbReference>
<feature type="domain" description="Solute-binding protein family 5" evidence="6">
    <location>
        <begin position="86"/>
        <end position="462"/>
    </location>
</feature>
<dbReference type="Gene3D" id="3.90.76.10">
    <property type="entry name" value="Dipeptide-binding Protein, Domain 1"/>
    <property type="match status" value="1"/>
</dbReference>
<keyword evidence="8" id="KW-1185">Reference proteome</keyword>
<dbReference type="GO" id="GO:0015833">
    <property type="term" value="P:peptide transport"/>
    <property type="evidence" value="ECO:0007669"/>
    <property type="project" value="TreeGrafter"/>
</dbReference>
<evidence type="ECO:0000256" key="1">
    <source>
        <dbReference type="ARBA" id="ARBA00004196"/>
    </source>
</evidence>
<comment type="similarity">
    <text evidence="2">Belongs to the bacterial solute-binding protein 5 family.</text>
</comment>
<dbReference type="Pfam" id="PF00496">
    <property type="entry name" value="SBP_bac_5"/>
    <property type="match status" value="1"/>
</dbReference>
<evidence type="ECO:0000256" key="5">
    <source>
        <dbReference type="SAM" id="SignalP"/>
    </source>
</evidence>
<comment type="caution">
    <text evidence="7">The sequence shown here is derived from an EMBL/GenBank/DDBJ whole genome shotgun (WGS) entry which is preliminary data.</text>
</comment>
<dbReference type="FunFam" id="3.90.76.10:FF:000001">
    <property type="entry name" value="Oligopeptide ABC transporter substrate-binding protein"/>
    <property type="match status" value="1"/>
</dbReference>
<protein>
    <submittedName>
        <fullName evidence="7">Oligopeptide transport system substrate-binding protein</fullName>
    </submittedName>
</protein>
<evidence type="ECO:0000256" key="2">
    <source>
        <dbReference type="ARBA" id="ARBA00005695"/>
    </source>
</evidence>
<dbReference type="FunFam" id="3.10.105.10:FF:000001">
    <property type="entry name" value="Oligopeptide ABC transporter, oligopeptide-binding protein"/>
    <property type="match status" value="1"/>
</dbReference>